<dbReference type="GO" id="GO:0030688">
    <property type="term" value="C:preribosome, small subunit precursor"/>
    <property type="evidence" value="ECO:0007669"/>
    <property type="project" value="TreeGrafter"/>
</dbReference>
<dbReference type="InterPro" id="IPR033411">
    <property type="entry name" value="Ribonuclease_PIN"/>
</dbReference>
<dbReference type="InterPro" id="IPR039907">
    <property type="entry name" value="NOB1"/>
</dbReference>
<feature type="domain" description="Ribonuclease PIN" evidence="5">
    <location>
        <begin position="4"/>
        <end position="87"/>
    </location>
</feature>
<evidence type="ECO:0000256" key="3">
    <source>
        <dbReference type="ARBA" id="ARBA00022801"/>
    </source>
</evidence>
<dbReference type="InterPro" id="IPR036283">
    <property type="entry name" value="NOB1_Zf-like_sf"/>
</dbReference>
<dbReference type="EMBL" id="SBJO01000065">
    <property type="protein sequence ID" value="KAF9763616.1"/>
    <property type="molecule type" value="Genomic_DNA"/>
</dbReference>
<dbReference type="Proteomes" id="UP000740883">
    <property type="component" value="Unassembled WGS sequence"/>
</dbReference>
<accession>A0A9P6KZU5</accession>
<dbReference type="Pfam" id="PF17146">
    <property type="entry name" value="PIN_6"/>
    <property type="match status" value="1"/>
</dbReference>
<organism evidence="6 7">
    <name type="scientific">Nosema granulosis</name>
    <dbReference type="NCBI Taxonomy" id="83296"/>
    <lineage>
        <taxon>Eukaryota</taxon>
        <taxon>Fungi</taxon>
        <taxon>Fungi incertae sedis</taxon>
        <taxon>Microsporidia</taxon>
        <taxon>Nosematidae</taxon>
        <taxon>Nosema</taxon>
    </lineage>
</organism>
<dbReference type="OrthoDB" id="446759at2759"/>
<feature type="domain" description="Nin one binding (NOB1) Zn-ribbon-like" evidence="4">
    <location>
        <begin position="133"/>
        <end position="185"/>
    </location>
</feature>
<dbReference type="AlphaFoldDB" id="A0A9P6KZU5"/>
<dbReference type="SUPFAM" id="SSF144206">
    <property type="entry name" value="NOB1 zinc finger-like"/>
    <property type="match status" value="1"/>
</dbReference>
<sequence length="230" mass="27123">MIAVVDACYFFRREKIDQKITKILIPSSIEREMLAEETKDHFYTYKYMIEIRDPTDEFTNFVRNKIKDRHFGLSNPDIDVVALTLELQNELSNVWIDPSNFKEIEEVVCLTTDNGIKNALKLFDLGNEALERREFRLRCYACFSMFKEHVDFCKKCGLSTITRVSVLIDENNNEKVLLKKKYSFRPKVLVDERGVELRSADQREYIQHKTKLNRNKKSKEYSLPSMLGDI</sequence>
<dbReference type="PANTHER" id="PTHR12814:SF2">
    <property type="entry name" value="RNA-BINDING PROTEIN NOB1"/>
    <property type="match status" value="1"/>
</dbReference>
<evidence type="ECO:0000256" key="1">
    <source>
        <dbReference type="ARBA" id="ARBA00022722"/>
    </source>
</evidence>
<dbReference type="GO" id="GO:0046872">
    <property type="term" value="F:metal ion binding"/>
    <property type="evidence" value="ECO:0007669"/>
    <property type="project" value="UniProtKB-KW"/>
</dbReference>
<comment type="caution">
    <text evidence="6">The sequence shown here is derived from an EMBL/GenBank/DDBJ whole genome shotgun (WGS) entry which is preliminary data.</text>
</comment>
<dbReference type="GO" id="GO:0004521">
    <property type="term" value="F:RNA endonuclease activity"/>
    <property type="evidence" value="ECO:0007669"/>
    <property type="project" value="TreeGrafter"/>
</dbReference>
<dbReference type="PANTHER" id="PTHR12814">
    <property type="entry name" value="RNA-BINDING PROTEIN NOB1"/>
    <property type="match status" value="1"/>
</dbReference>
<dbReference type="Pfam" id="PF08772">
    <property type="entry name" value="Zn_ribbon_NOB1"/>
    <property type="match status" value="1"/>
</dbReference>
<name>A0A9P6KZU5_9MICR</name>
<evidence type="ECO:0000256" key="2">
    <source>
        <dbReference type="ARBA" id="ARBA00022723"/>
    </source>
</evidence>
<reference evidence="6 7" key="1">
    <citation type="journal article" date="2020" name="Genome Biol. Evol.">
        <title>Comparative genomics of strictly vertically transmitted, feminizing microsporidia endosymbionts of amphipod crustaceans.</title>
        <authorList>
            <person name="Cormier A."/>
            <person name="Chebbi M.A."/>
            <person name="Giraud I."/>
            <person name="Wattier R."/>
            <person name="Teixeira M."/>
            <person name="Gilbert C."/>
            <person name="Rigaud T."/>
            <person name="Cordaux R."/>
        </authorList>
    </citation>
    <scope>NUCLEOTIDE SEQUENCE [LARGE SCALE GENOMIC DNA]</scope>
    <source>
        <strain evidence="6 7">Ou3-Ou53</strain>
    </source>
</reference>
<dbReference type="InterPro" id="IPR014881">
    <property type="entry name" value="NOB1_Zn-bd"/>
</dbReference>
<evidence type="ECO:0000313" key="6">
    <source>
        <dbReference type="EMBL" id="KAF9763616.1"/>
    </source>
</evidence>
<dbReference type="GO" id="GO:0030490">
    <property type="term" value="P:maturation of SSU-rRNA"/>
    <property type="evidence" value="ECO:0007669"/>
    <property type="project" value="TreeGrafter"/>
</dbReference>
<keyword evidence="7" id="KW-1185">Reference proteome</keyword>
<evidence type="ECO:0000259" key="4">
    <source>
        <dbReference type="Pfam" id="PF08772"/>
    </source>
</evidence>
<protein>
    <submittedName>
        <fullName evidence="6">RNA-binding protein NOB1</fullName>
    </submittedName>
</protein>
<keyword evidence="3" id="KW-0378">Hydrolase</keyword>
<keyword evidence="1" id="KW-0540">Nuclease</keyword>
<evidence type="ECO:0000259" key="5">
    <source>
        <dbReference type="Pfam" id="PF17146"/>
    </source>
</evidence>
<dbReference type="GO" id="GO:0016787">
    <property type="term" value="F:hydrolase activity"/>
    <property type="evidence" value="ECO:0007669"/>
    <property type="project" value="UniProtKB-KW"/>
</dbReference>
<dbReference type="Gene3D" id="6.20.210.10">
    <property type="entry name" value="Nin one binding (NOB1), Zn-ribbon-like"/>
    <property type="match status" value="1"/>
</dbReference>
<proteinExistence type="predicted"/>
<gene>
    <name evidence="6" type="primary">Nob1</name>
    <name evidence="6" type="ORF">NGRA_1159</name>
</gene>
<keyword evidence="2" id="KW-0479">Metal-binding</keyword>
<evidence type="ECO:0000313" key="7">
    <source>
        <dbReference type="Proteomes" id="UP000740883"/>
    </source>
</evidence>
<dbReference type="Gene3D" id="3.40.50.1010">
    <property type="entry name" value="5'-nuclease"/>
    <property type="match status" value="1"/>
</dbReference>